<dbReference type="PANTHER" id="PTHR39185">
    <property type="entry name" value="SWARMING MOTILITY PROTEIN SWRD"/>
    <property type="match status" value="1"/>
</dbReference>
<reference evidence="1 2" key="1">
    <citation type="submission" date="2019-10" db="EMBL/GenBank/DDBJ databases">
        <title>Whole-genome sequence of the extremophile Heliorestis acidaminivorans DSM 24790.</title>
        <authorList>
            <person name="Kyndt J.A."/>
            <person name="Meyer T.E."/>
        </authorList>
    </citation>
    <scope>NUCLEOTIDE SEQUENCE [LARGE SCALE GENOMIC DNA]</scope>
    <source>
        <strain evidence="1 2">DSM 24790</strain>
    </source>
</reference>
<dbReference type="Proteomes" id="UP000468766">
    <property type="component" value="Unassembled WGS sequence"/>
</dbReference>
<keyword evidence="2" id="KW-1185">Reference proteome</keyword>
<gene>
    <name evidence="1" type="ORF">F9B85_01505</name>
</gene>
<name>A0A6I0F5A3_9FIRM</name>
<evidence type="ECO:0000313" key="2">
    <source>
        <dbReference type="Proteomes" id="UP000468766"/>
    </source>
</evidence>
<sequence>MIKVTQLNQREIVINADLIEIVESTPDTLISLTTGRKLVVKEKVEDVIERVITYRKAYYQRKYSNDPL</sequence>
<dbReference type="OrthoDB" id="9799862at2"/>
<keyword evidence="1" id="KW-0282">Flagellum</keyword>
<comment type="caution">
    <text evidence="1">The sequence shown here is derived from an EMBL/GenBank/DDBJ whole genome shotgun (WGS) entry which is preliminary data.</text>
</comment>
<keyword evidence="1" id="KW-0969">Cilium</keyword>
<protein>
    <submittedName>
        <fullName evidence="1">Flagellar FlbD family protein</fullName>
    </submittedName>
</protein>
<dbReference type="InterPro" id="IPR009384">
    <property type="entry name" value="SwrD-like"/>
</dbReference>
<dbReference type="PANTHER" id="PTHR39185:SF1">
    <property type="entry name" value="SWARMING MOTILITY PROTEIN SWRD"/>
    <property type="match status" value="1"/>
</dbReference>
<dbReference type="EMBL" id="WBXO01000001">
    <property type="protein sequence ID" value="KAB2954683.1"/>
    <property type="molecule type" value="Genomic_DNA"/>
</dbReference>
<evidence type="ECO:0000313" key="1">
    <source>
        <dbReference type="EMBL" id="KAB2954683.1"/>
    </source>
</evidence>
<proteinExistence type="predicted"/>
<dbReference type="AlphaFoldDB" id="A0A6I0F5A3"/>
<accession>A0A6I0F5A3</accession>
<keyword evidence="1" id="KW-0966">Cell projection</keyword>
<dbReference type="Pfam" id="PF06289">
    <property type="entry name" value="FlbD"/>
    <property type="match status" value="1"/>
</dbReference>
<organism evidence="1 2">
    <name type="scientific">Heliorestis acidaminivorans</name>
    <dbReference type="NCBI Taxonomy" id="553427"/>
    <lineage>
        <taxon>Bacteria</taxon>
        <taxon>Bacillati</taxon>
        <taxon>Bacillota</taxon>
        <taxon>Clostridia</taxon>
        <taxon>Eubacteriales</taxon>
        <taxon>Heliobacteriaceae</taxon>
        <taxon>Heliorestis</taxon>
    </lineage>
</organism>